<dbReference type="AlphaFoldDB" id="A0A0L6VJS1"/>
<proteinExistence type="predicted"/>
<dbReference type="EMBL" id="LAVV01005127">
    <property type="protein sequence ID" value="KNZ61031.1"/>
    <property type="molecule type" value="Genomic_DNA"/>
</dbReference>
<keyword evidence="2" id="KW-1185">Reference proteome</keyword>
<organism evidence="1 2">
    <name type="scientific">Puccinia sorghi</name>
    <dbReference type="NCBI Taxonomy" id="27349"/>
    <lineage>
        <taxon>Eukaryota</taxon>
        <taxon>Fungi</taxon>
        <taxon>Dikarya</taxon>
        <taxon>Basidiomycota</taxon>
        <taxon>Pucciniomycotina</taxon>
        <taxon>Pucciniomycetes</taxon>
        <taxon>Pucciniales</taxon>
        <taxon>Pucciniaceae</taxon>
        <taxon>Puccinia</taxon>
    </lineage>
</organism>
<sequence length="98" mass="10443">SQGELSSNPIVTPCATVAKTSINALLFHNLSPEALKKTCGTNALTVDCRACCLSKSTLLPVSKTFPTPTRILEYVYMELSGKLMPPMLGGVSTLDARK</sequence>
<name>A0A0L6VJS1_9BASI</name>
<gene>
    <name evidence="1" type="ORF">VP01_14615g1</name>
</gene>
<dbReference type="Proteomes" id="UP000037035">
    <property type="component" value="Unassembled WGS sequence"/>
</dbReference>
<feature type="non-terminal residue" evidence="1">
    <location>
        <position position="1"/>
    </location>
</feature>
<dbReference type="VEuPathDB" id="FungiDB:VP01_14615g1"/>
<evidence type="ECO:0000313" key="2">
    <source>
        <dbReference type="Proteomes" id="UP000037035"/>
    </source>
</evidence>
<evidence type="ECO:0000313" key="1">
    <source>
        <dbReference type="EMBL" id="KNZ61031.1"/>
    </source>
</evidence>
<dbReference type="OrthoDB" id="2518349at2759"/>
<protein>
    <submittedName>
        <fullName evidence="1">Uncharacterized protein</fullName>
    </submittedName>
</protein>
<feature type="non-terminal residue" evidence="1">
    <location>
        <position position="98"/>
    </location>
</feature>
<comment type="caution">
    <text evidence="1">The sequence shown here is derived from an EMBL/GenBank/DDBJ whole genome shotgun (WGS) entry which is preliminary data.</text>
</comment>
<accession>A0A0L6VJS1</accession>
<reference evidence="1 2" key="1">
    <citation type="submission" date="2015-08" db="EMBL/GenBank/DDBJ databases">
        <title>Next Generation Sequencing and Analysis of the Genome of Puccinia sorghi L Schw, the Causal Agent of Maize Common Rust.</title>
        <authorList>
            <person name="Rochi L."/>
            <person name="Burguener G."/>
            <person name="Darino M."/>
            <person name="Turjanski A."/>
            <person name="Kreff E."/>
            <person name="Dieguez M.J."/>
            <person name="Sacco F."/>
        </authorList>
    </citation>
    <scope>NUCLEOTIDE SEQUENCE [LARGE SCALE GENOMIC DNA]</scope>
    <source>
        <strain evidence="1 2">RO10H11247</strain>
    </source>
</reference>